<accession>A0A4Y9SXZ1</accession>
<keyword evidence="1" id="KW-0472">Membrane</keyword>
<gene>
    <name evidence="2" type="ORF">E4L98_02745</name>
</gene>
<name>A0A4Y9SXZ1_9BURK</name>
<comment type="caution">
    <text evidence="2">The sequence shown here is derived from an EMBL/GenBank/DDBJ whole genome shotgun (WGS) entry which is preliminary data.</text>
</comment>
<dbReference type="Proteomes" id="UP000297729">
    <property type="component" value="Unassembled WGS sequence"/>
</dbReference>
<dbReference type="Gene3D" id="1.20.5.340">
    <property type="match status" value="1"/>
</dbReference>
<keyword evidence="3" id="KW-1185">Reference proteome</keyword>
<reference evidence="2 3" key="1">
    <citation type="submission" date="2019-03" db="EMBL/GenBank/DDBJ databases">
        <title>Draft Genome Sequence of Duganella callidus sp. nov., a Novel Duganella Species Isolated from Cultivated Soil.</title>
        <authorList>
            <person name="Raths R."/>
            <person name="Peta V."/>
            <person name="Bucking H."/>
        </authorList>
    </citation>
    <scope>NUCLEOTIDE SEQUENCE [LARGE SCALE GENOMIC DNA]</scope>
    <source>
        <strain evidence="2 3">DN04</strain>
    </source>
</reference>
<organism evidence="2 3">
    <name type="scientific">Duganella callida</name>
    <dbReference type="NCBI Taxonomy" id="2561932"/>
    <lineage>
        <taxon>Bacteria</taxon>
        <taxon>Pseudomonadati</taxon>
        <taxon>Pseudomonadota</taxon>
        <taxon>Betaproteobacteria</taxon>
        <taxon>Burkholderiales</taxon>
        <taxon>Oxalobacteraceae</taxon>
        <taxon>Telluria group</taxon>
        <taxon>Duganella</taxon>
    </lineage>
</organism>
<feature type="transmembrane region" description="Helical" evidence="1">
    <location>
        <begin position="126"/>
        <end position="148"/>
    </location>
</feature>
<keyword evidence="1" id="KW-0812">Transmembrane</keyword>
<evidence type="ECO:0008006" key="4">
    <source>
        <dbReference type="Google" id="ProtNLM"/>
    </source>
</evidence>
<evidence type="ECO:0000313" key="2">
    <source>
        <dbReference type="EMBL" id="TFW30084.1"/>
    </source>
</evidence>
<protein>
    <recommendedName>
        <fullName evidence="4">DUF1640 domain-containing protein</fullName>
    </recommendedName>
</protein>
<evidence type="ECO:0000313" key="3">
    <source>
        <dbReference type="Proteomes" id="UP000297729"/>
    </source>
</evidence>
<proteinExistence type="predicted"/>
<dbReference type="RefSeq" id="WP_135200040.1">
    <property type="nucleotide sequence ID" value="NZ_SPVG01000026.1"/>
</dbReference>
<dbReference type="EMBL" id="SPVG01000026">
    <property type="protein sequence ID" value="TFW30084.1"/>
    <property type="molecule type" value="Genomic_DNA"/>
</dbReference>
<dbReference type="AlphaFoldDB" id="A0A4Y9SXZ1"/>
<dbReference type="OrthoDB" id="8781310at2"/>
<keyword evidence="1" id="KW-1133">Transmembrane helix</keyword>
<sequence>MNAIDTLSYAKRLIAVGLPPEQAEAHALAMDQVLTQTASKADLDAHRVATKADFEAHRAATKADFEAHRAATKADLEAHRAATKADLDAHRAATKADLDALNARVDAVVKEQIALRVEMHKLKADIIQWMVSLFIAQIGSTIAAIRYLPH</sequence>
<evidence type="ECO:0000256" key="1">
    <source>
        <dbReference type="SAM" id="Phobius"/>
    </source>
</evidence>